<evidence type="ECO:0000256" key="1">
    <source>
        <dbReference type="SAM" id="MobiDB-lite"/>
    </source>
</evidence>
<name>A0A346PKU2_9EURY</name>
<evidence type="ECO:0000313" key="4">
    <source>
        <dbReference type="Proteomes" id="UP000258613"/>
    </source>
</evidence>
<feature type="transmembrane region" description="Helical" evidence="2">
    <location>
        <begin position="44"/>
        <end position="61"/>
    </location>
</feature>
<gene>
    <name evidence="3" type="ORF">AArcMg_0105</name>
</gene>
<accession>A0A346PKU2</accession>
<sequence length="129" mass="13629">MVRSETDPTDGGRSSLWPLAVGLAFVLLGSSLLVRSPAAVEPSLAAVGLATLAVVAALLFARRTGTAGSGHDDDDTVEDEDSSVWDAIPSWQYEGRHVESGGLARSEQEQALQDIQKQADELSNDPPEK</sequence>
<dbReference type="Proteomes" id="UP000258613">
    <property type="component" value="Chromosome"/>
</dbReference>
<feature type="region of interest" description="Disordered" evidence="1">
    <location>
        <begin position="102"/>
        <end position="129"/>
    </location>
</feature>
<dbReference type="RefSeq" id="WP_117367021.1">
    <property type="nucleotide sequence ID" value="NZ_CP027033.1"/>
</dbReference>
<reference evidence="4" key="1">
    <citation type="submission" date="2018-02" db="EMBL/GenBank/DDBJ databases">
        <title>Phenotypic and genomic properties of facultatively anaerobic sulfur-reducing natronoarchaea from hypersaline soda lakes.</title>
        <authorList>
            <person name="Sorokin D.Y."/>
            <person name="Kublanov I.V."/>
            <person name="Roman P."/>
            <person name="Sinninghe Damste J.S."/>
            <person name="Golyshin P.N."/>
            <person name="Rojo D."/>
            <person name="Ciordia S."/>
            <person name="Mena M.D.C."/>
            <person name="Ferrer M."/>
            <person name="Messina E."/>
            <person name="Smedile F."/>
            <person name="La Spada G."/>
            <person name="La Cono V."/>
            <person name="Yakimov M.M."/>
        </authorList>
    </citation>
    <scope>NUCLEOTIDE SEQUENCE [LARGE SCALE GENOMIC DNA]</scope>
    <source>
        <strain evidence="4">AArc-Mg</strain>
    </source>
</reference>
<evidence type="ECO:0000313" key="3">
    <source>
        <dbReference type="EMBL" id="AXR80137.1"/>
    </source>
</evidence>
<dbReference type="EMBL" id="CP027033">
    <property type="protein sequence ID" value="AXR80137.1"/>
    <property type="molecule type" value="Genomic_DNA"/>
</dbReference>
<protein>
    <submittedName>
        <fullName evidence="3">Uncharacterized protein</fullName>
    </submittedName>
</protein>
<keyword evidence="4" id="KW-1185">Reference proteome</keyword>
<proteinExistence type="predicted"/>
<dbReference type="AlphaFoldDB" id="A0A346PKU2"/>
<dbReference type="GeneID" id="37640591"/>
<keyword evidence="2" id="KW-1133">Transmembrane helix</keyword>
<keyword evidence="2" id="KW-0472">Membrane</keyword>
<dbReference type="KEGG" id="nag:AArcMg_0105"/>
<keyword evidence="2" id="KW-0812">Transmembrane</keyword>
<dbReference type="OrthoDB" id="306439at2157"/>
<feature type="transmembrane region" description="Helical" evidence="2">
    <location>
        <begin position="16"/>
        <end position="38"/>
    </location>
</feature>
<evidence type="ECO:0000256" key="2">
    <source>
        <dbReference type="SAM" id="Phobius"/>
    </source>
</evidence>
<organism evidence="3 4">
    <name type="scientific">Natrarchaeobaculum sulfurireducens</name>
    <dbReference type="NCBI Taxonomy" id="2044521"/>
    <lineage>
        <taxon>Archaea</taxon>
        <taxon>Methanobacteriati</taxon>
        <taxon>Methanobacteriota</taxon>
        <taxon>Stenosarchaea group</taxon>
        <taxon>Halobacteria</taxon>
        <taxon>Halobacteriales</taxon>
        <taxon>Natrialbaceae</taxon>
        <taxon>Natrarchaeobaculum</taxon>
    </lineage>
</organism>